<organism evidence="1 2">
    <name type="scientific">Pontibacter actiniarum</name>
    <dbReference type="NCBI Taxonomy" id="323450"/>
    <lineage>
        <taxon>Bacteria</taxon>
        <taxon>Pseudomonadati</taxon>
        <taxon>Bacteroidota</taxon>
        <taxon>Cytophagia</taxon>
        <taxon>Cytophagales</taxon>
        <taxon>Hymenobacteraceae</taxon>
        <taxon>Pontibacter</taxon>
    </lineage>
</organism>
<dbReference type="AlphaFoldDB" id="A0A1X9YYA4"/>
<dbReference type="OrthoDB" id="852227at2"/>
<dbReference type="STRING" id="709015.GCA_000472485_02590"/>
<accession>A0A1X9YYA4</accession>
<dbReference type="Proteomes" id="UP000266292">
    <property type="component" value="Chromosome"/>
</dbReference>
<dbReference type="EMBL" id="CP021235">
    <property type="protein sequence ID" value="ARS37849.1"/>
    <property type="molecule type" value="Genomic_DNA"/>
</dbReference>
<dbReference type="KEGG" id="pact:CA264_12790"/>
<proteinExistence type="predicted"/>
<reference evidence="2" key="1">
    <citation type="submission" date="2017-05" db="EMBL/GenBank/DDBJ databases">
        <authorList>
            <person name="Ray J."/>
            <person name="Price M."/>
            <person name="Deutschbauer A."/>
        </authorList>
    </citation>
    <scope>NUCLEOTIDE SEQUENCE [LARGE SCALE GENOMIC DNA]</scope>
    <source>
        <strain evidence="2">DSM 19842</strain>
    </source>
</reference>
<keyword evidence="2" id="KW-1185">Reference proteome</keyword>
<gene>
    <name evidence="1" type="ORF">CA264_12790</name>
</gene>
<protein>
    <recommendedName>
        <fullName evidence="3">STAS/SEC14 domain-containing protein</fullName>
    </recommendedName>
</protein>
<sequence>MEGDVFVTLLQQQGYIEARWTGHITSCDVVTASKVYLALLQRHQCPDKLLNDKADATGDWTEANDWLEFEWLPQAVRAGMRAMAHVYSTNMFSRLSTRDLYLRVIPRLQMANFNNRADAVEWLLSCEATERTQGLSSAS</sequence>
<name>A0A1X9YYA4_9BACT</name>
<evidence type="ECO:0000313" key="2">
    <source>
        <dbReference type="Proteomes" id="UP000266292"/>
    </source>
</evidence>
<evidence type="ECO:0008006" key="3">
    <source>
        <dbReference type="Google" id="ProtNLM"/>
    </source>
</evidence>
<evidence type="ECO:0000313" key="1">
    <source>
        <dbReference type="EMBL" id="ARS37849.1"/>
    </source>
</evidence>